<dbReference type="Gene3D" id="1.25.40.80">
    <property type="match status" value="1"/>
</dbReference>
<dbReference type="InterPro" id="IPR036155">
    <property type="entry name" value="Crypto/Photolyase_N_sf"/>
</dbReference>
<evidence type="ECO:0000256" key="1">
    <source>
        <dbReference type="ARBA" id="ARBA00005862"/>
    </source>
</evidence>
<dbReference type="Pfam" id="PF03441">
    <property type="entry name" value="FAD_binding_7"/>
    <property type="match status" value="1"/>
</dbReference>
<comment type="cofactor">
    <cofactor evidence="8">
        <name>(6R)-5,10-methylene-5,6,7,8-tetrahydrofolate</name>
        <dbReference type="ChEBI" id="CHEBI:15636"/>
    </cofactor>
    <text evidence="8">Binds 1 5,10-methenyltetrahydrofolate (MTHF) per subunit.</text>
</comment>
<feature type="binding site" evidence="6">
    <location>
        <position position="257"/>
    </location>
    <ligand>
        <name>FAD</name>
        <dbReference type="ChEBI" id="CHEBI:57692"/>
    </ligand>
</feature>
<feature type="binding site" evidence="6">
    <location>
        <begin position="407"/>
        <end position="409"/>
    </location>
    <ligand>
        <name>FAD</name>
        <dbReference type="ChEBI" id="CHEBI:57692"/>
    </ligand>
</feature>
<keyword evidence="10" id="KW-0456">Lyase</keyword>
<dbReference type="Proteomes" id="UP000184232">
    <property type="component" value="Unassembled WGS sequence"/>
</dbReference>
<dbReference type="GO" id="GO:0071949">
    <property type="term" value="F:FAD binding"/>
    <property type="evidence" value="ECO:0007669"/>
    <property type="project" value="TreeGrafter"/>
</dbReference>
<dbReference type="InterPro" id="IPR005101">
    <property type="entry name" value="Cryptochr/Photolyase_FAD-bd"/>
</dbReference>
<feature type="site" description="Electron transfer via tryptophanyl radical" evidence="7">
    <location>
        <position position="341"/>
    </location>
</feature>
<proteinExistence type="inferred from homology"/>
<dbReference type="InterPro" id="IPR006050">
    <property type="entry name" value="DNA_photolyase_N"/>
</dbReference>
<evidence type="ECO:0000313" key="11">
    <source>
        <dbReference type="Proteomes" id="UP000184232"/>
    </source>
</evidence>
<sequence>MSDLFHGEKNGQRIGRKSNIVVMHVEKRNKKILWFRNNLRTHDASYWKYIAPEDEVIAVYCIEPNWLQPTCYGWKKMEVFRAKFLLETLHVLQVNLSKFGIQLYVFQKTASEAFRDIYNEFPFDTIISQNEWTSEERAIENEIKTTFLNVNWNTFYDQFLIHPEDLSFSIQDLPNVFTTYRKKVEQSWNVKNCIELPNEKFTSVELSFSKEIPTVEDLGYASISIDHRSAFPFQGGENSALKHLKNYIWEFQQIKTYKETRNELVGVNYSTKFSAWLANGSLSPRIIYQEIRKFEEEVIANESTYWVLFELLWRDFFKCVSLKFGDALFYQSGILDRKYHWKQNPTIIQNWIDGKTEYDFVNANMLELKLTGWMSNRGRQNVASYFAKEKEQDWRIGASYFESMLIDYDVHSNYGNWNYLAGVGNDPRDRKFNIDLQAKNYDSFHVFRNLWLTKNKVEV</sequence>
<accession>A0A1M6DEI9</accession>
<comment type="similarity">
    <text evidence="1 8">Belongs to the DNA photolyase class-1 family.</text>
</comment>
<keyword evidence="5 8" id="KW-0157">Chromophore</keyword>
<evidence type="ECO:0000256" key="4">
    <source>
        <dbReference type="ARBA" id="ARBA00022827"/>
    </source>
</evidence>
<evidence type="ECO:0000256" key="2">
    <source>
        <dbReference type="ARBA" id="ARBA00017881"/>
    </source>
</evidence>
<evidence type="ECO:0000256" key="3">
    <source>
        <dbReference type="ARBA" id="ARBA00022630"/>
    </source>
</evidence>
<evidence type="ECO:0000259" key="9">
    <source>
        <dbReference type="PROSITE" id="PS51645"/>
    </source>
</evidence>
<protein>
    <recommendedName>
        <fullName evidence="2 8">Cryptochrome DASH</fullName>
    </recommendedName>
</protein>
<evidence type="ECO:0000256" key="8">
    <source>
        <dbReference type="RuleBase" id="RU367151"/>
    </source>
</evidence>
<keyword evidence="4 6" id="KW-0274">FAD</keyword>
<dbReference type="Gene3D" id="3.40.50.620">
    <property type="entry name" value="HUPs"/>
    <property type="match status" value="1"/>
</dbReference>
<dbReference type="PANTHER" id="PTHR11455:SF22">
    <property type="entry name" value="CRYPTOCHROME DASH"/>
    <property type="match status" value="1"/>
</dbReference>
<evidence type="ECO:0000313" key="10">
    <source>
        <dbReference type="EMBL" id="SHI71747.1"/>
    </source>
</evidence>
<dbReference type="PROSITE" id="PS51645">
    <property type="entry name" value="PHR_CRY_ALPHA_BETA"/>
    <property type="match status" value="1"/>
</dbReference>
<evidence type="ECO:0000256" key="5">
    <source>
        <dbReference type="ARBA" id="ARBA00022991"/>
    </source>
</evidence>
<evidence type="ECO:0000256" key="7">
    <source>
        <dbReference type="PIRSR" id="PIRSR602081-2"/>
    </source>
</evidence>
<feature type="site" description="Electron transfer via tryptophanyl radical" evidence="7">
    <location>
        <position position="417"/>
    </location>
</feature>
<dbReference type="SUPFAM" id="SSF48173">
    <property type="entry name" value="Cryptochrome/photolyase FAD-binding domain"/>
    <property type="match status" value="1"/>
</dbReference>
<dbReference type="NCBIfam" id="TIGR02765">
    <property type="entry name" value="crypto_DASH"/>
    <property type="match status" value="1"/>
</dbReference>
<dbReference type="STRING" id="683124.SAMN05444337_0625"/>
<dbReference type="InterPro" id="IPR036134">
    <property type="entry name" value="Crypto/Photolyase_FAD-like_sf"/>
</dbReference>
<name>A0A1M6DEI9_9FLAO</name>
<dbReference type="InterPro" id="IPR014729">
    <property type="entry name" value="Rossmann-like_a/b/a_fold"/>
</dbReference>
<dbReference type="InterPro" id="IPR014133">
    <property type="entry name" value="Cry_DASH"/>
</dbReference>
<reference evidence="10 11" key="1">
    <citation type="submission" date="2016-11" db="EMBL/GenBank/DDBJ databases">
        <authorList>
            <person name="Jaros S."/>
            <person name="Januszkiewicz K."/>
            <person name="Wedrychowicz H."/>
        </authorList>
    </citation>
    <scope>NUCLEOTIDE SEQUENCE [LARGE SCALE GENOMIC DNA]</scope>
    <source>
        <strain evidence="10 11">DSM 22807</strain>
    </source>
</reference>
<evidence type="ECO:0000256" key="6">
    <source>
        <dbReference type="PIRSR" id="PIRSR602081-1"/>
    </source>
</evidence>
<gene>
    <name evidence="10" type="ORF">SAMN05444337_0625</name>
</gene>
<dbReference type="PRINTS" id="PR00147">
    <property type="entry name" value="DNAPHOTLYASE"/>
</dbReference>
<keyword evidence="3 6" id="KW-0285">Flavoprotein</keyword>
<dbReference type="PANTHER" id="PTHR11455">
    <property type="entry name" value="CRYPTOCHROME"/>
    <property type="match status" value="1"/>
</dbReference>
<feature type="site" description="Electron transfer via tryptophanyl radical" evidence="7">
    <location>
        <position position="394"/>
    </location>
</feature>
<dbReference type="AlphaFoldDB" id="A0A1M6DEI9"/>
<dbReference type="GO" id="GO:0003677">
    <property type="term" value="F:DNA binding"/>
    <property type="evidence" value="ECO:0007669"/>
    <property type="project" value="TreeGrafter"/>
</dbReference>
<dbReference type="GO" id="GO:0003904">
    <property type="term" value="F:deoxyribodipyrimidine photo-lyase activity"/>
    <property type="evidence" value="ECO:0007669"/>
    <property type="project" value="TreeGrafter"/>
</dbReference>
<dbReference type="Gene3D" id="1.10.579.10">
    <property type="entry name" value="DNA Cyclobutane Dipyrimidine Photolyase, subunit A, domain 3"/>
    <property type="match status" value="1"/>
</dbReference>
<keyword evidence="11" id="KW-1185">Reference proteome</keyword>
<organism evidence="10 11">
    <name type="scientific">Flavobacterium haoranii</name>
    <dbReference type="NCBI Taxonomy" id="683124"/>
    <lineage>
        <taxon>Bacteria</taxon>
        <taxon>Pseudomonadati</taxon>
        <taxon>Bacteroidota</taxon>
        <taxon>Flavobacteriia</taxon>
        <taxon>Flavobacteriales</taxon>
        <taxon>Flavobacteriaceae</taxon>
        <taxon>Flavobacterium</taxon>
    </lineage>
</organism>
<feature type="binding site" evidence="6">
    <location>
        <begin position="270"/>
        <end position="274"/>
    </location>
    <ligand>
        <name>FAD</name>
        <dbReference type="ChEBI" id="CHEBI:57692"/>
    </ligand>
</feature>
<dbReference type="InterPro" id="IPR002081">
    <property type="entry name" value="Cryptochrome/DNA_photolyase_1"/>
</dbReference>
<feature type="domain" description="Photolyase/cryptochrome alpha/beta" evidence="9">
    <location>
        <begin position="29"/>
        <end position="160"/>
    </location>
</feature>
<dbReference type="EMBL" id="FQZH01000001">
    <property type="protein sequence ID" value="SHI71747.1"/>
    <property type="molecule type" value="Genomic_DNA"/>
</dbReference>
<comment type="function">
    <text evidence="8">May have a photoreceptor function.</text>
</comment>
<dbReference type="Pfam" id="PF00875">
    <property type="entry name" value="DNA_photolyase"/>
    <property type="match status" value="1"/>
</dbReference>
<dbReference type="SUPFAM" id="SSF52425">
    <property type="entry name" value="Cryptochrome/photolyase, N-terminal domain"/>
    <property type="match status" value="1"/>
</dbReference>
<dbReference type="GO" id="GO:0000719">
    <property type="term" value="P:photoreactive repair"/>
    <property type="evidence" value="ECO:0007669"/>
    <property type="project" value="TreeGrafter"/>
</dbReference>
<comment type="cofactor">
    <cofactor evidence="6 8">
        <name>FAD</name>
        <dbReference type="ChEBI" id="CHEBI:57692"/>
    </cofactor>
    <text evidence="6 8">Binds 1 FAD per subunit.</text>
</comment>
<feature type="binding site" evidence="6">
    <location>
        <begin position="310"/>
        <end position="317"/>
    </location>
    <ligand>
        <name>FAD</name>
        <dbReference type="ChEBI" id="CHEBI:57692"/>
    </ligand>
</feature>